<keyword evidence="4 9" id="KW-0732">Signal</keyword>
<comment type="cofactor">
    <cofactor evidence="1">
        <name>FAD</name>
        <dbReference type="ChEBI" id="CHEBI:57692"/>
    </cofactor>
</comment>
<evidence type="ECO:0000313" key="11">
    <source>
        <dbReference type="EMBL" id="KOC63062.1"/>
    </source>
</evidence>
<keyword evidence="8" id="KW-0472">Membrane</keyword>
<evidence type="ECO:0000259" key="10">
    <source>
        <dbReference type="Pfam" id="PF07156"/>
    </source>
</evidence>
<comment type="similarity">
    <text evidence="2">Belongs to the prenylcysteine oxidase family.</text>
</comment>
<dbReference type="InterPro" id="IPR017046">
    <property type="entry name" value="Prenylcysteine_Oxase1"/>
</dbReference>
<protein>
    <submittedName>
        <fullName evidence="11">Prenylcysteine oxidase-like</fullName>
    </submittedName>
</protein>
<feature type="transmembrane region" description="Helical" evidence="8">
    <location>
        <begin position="456"/>
        <end position="476"/>
    </location>
</feature>
<dbReference type="SUPFAM" id="SSF51905">
    <property type="entry name" value="FAD/NAD(P)-binding domain"/>
    <property type="match status" value="1"/>
</dbReference>
<evidence type="ECO:0000256" key="5">
    <source>
        <dbReference type="ARBA" id="ARBA00022827"/>
    </source>
</evidence>
<keyword evidence="7" id="KW-0325">Glycoprotein</keyword>
<evidence type="ECO:0000256" key="4">
    <source>
        <dbReference type="ARBA" id="ARBA00022729"/>
    </source>
</evidence>
<dbReference type="GO" id="GO:0030328">
    <property type="term" value="P:prenylcysteine catabolic process"/>
    <property type="evidence" value="ECO:0007669"/>
    <property type="project" value="InterPro"/>
</dbReference>
<evidence type="ECO:0000256" key="3">
    <source>
        <dbReference type="ARBA" id="ARBA00022630"/>
    </source>
</evidence>
<dbReference type="InterPro" id="IPR036188">
    <property type="entry name" value="FAD/NAD-bd_sf"/>
</dbReference>
<dbReference type="GO" id="GO:0030327">
    <property type="term" value="P:prenylated protein catabolic process"/>
    <property type="evidence" value="ECO:0007669"/>
    <property type="project" value="TreeGrafter"/>
</dbReference>
<dbReference type="InterPro" id="IPR010795">
    <property type="entry name" value="Prenylcys_lyase"/>
</dbReference>
<dbReference type="PANTHER" id="PTHR15944:SF0">
    <property type="entry name" value="PRENYLCYSTEINE LYASE DOMAIN-CONTAINING PROTEIN"/>
    <property type="match status" value="1"/>
</dbReference>
<name>A0A0L7QWS2_9HYME</name>
<keyword evidence="8" id="KW-0812">Transmembrane</keyword>
<dbReference type="Proteomes" id="UP000053825">
    <property type="component" value="Unassembled WGS sequence"/>
</dbReference>
<dbReference type="OrthoDB" id="437369at2759"/>
<evidence type="ECO:0000313" key="12">
    <source>
        <dbReference type="Proteomes" id="UP000053825"/>
    </source>
</evidence>
<evidence type="ECO:0000256" key="9">
    <source>
        <dbReference type="SAM" id="SignalP"/>
    </source>
</evidence>
<evidence type="ECO:0000256" key="8">
    <source>
        <dbReference type="SAM" id="Phobius"/>
    </source>
</evidence>
<keyword evidence="5" id="KW-0274">FAD</keyword>
<proteinExistence type="inferred from homology"/>
<dbReference type="AlphaFoldDB" id="A0A0L7QWS2"/>
<dbReference type="Gene3D" id="3.50.50.60">
    <property type="entry name" value="FAD/NAD(P)-binding domain"/>
    <property type="match status" value="1"/>
</dbReference>
<keyword evidence="8" id="KW-1133">Transmembrane helix</keyword>
<evidence type="ECO:0000256" key="6">
    <source>
        <dbReference type="ARBA" id="ARBA00023002"/>
    </source>
</evidence>
<keyword evidence="3" id="KW-0285">Flavoprotein</keyword>
<organism evidence="11 12">
    <name type="scientific">Habropoda laboriosa</name>
    <dbReference type="NCBI Taxonomy" id="597456"/>
    <lineage>
        <taxon>Eukaryota</taxon>
        <taxon>Metazoa</taxon>
        <taxon>Ecdysozoa</taxon>
        <taxon>Arthropoda</taxon>
        <taxon>Hexapoda</taxon>
        <taxon>Insecta</taxon>
        <taxon>Pterygota</taxon>
        <taxon>Neoptera</taxon>
        <taxon>Endopterygota</taxon>
        <taxon>Hymenoptera</taxon>
        <taxon>Apocrita</taxon>
        <taxon>Aculeata</taxon>
        <taxon>Apoidea</taxon>
        <taxon>Anthophila</taxon>
        <taxon>Apidae</taxon>
        <taxon>Habropoda</taxon>
    </lineage>
</organism>
<dbReference type="GO" id="GO:0001735">
    <property type="term" value="F:prenylcysteine oxidase activity"/>
    <property type="evidence" value="ECO:0007669"/>
    <property type="project" value="InterPro"/>
</dbReference>
<evidence type="ECO:0000256" key="1">
    <source>
        <dbReference type="ARBA" id="ARBA00001974"/>
    </source>
</evidence>
<accession>A0A0L7QWS2</accession>
<feature type="domain" description="Prenylcysteine lyase" evidence="10">
    <location>
        <begin position="118"/>
        <end position="463"/>
    </location>
</feature>
<keyword evidence="12" id="KW-1185">Reference proteome</keyword>
<gene>
    <name evidence="11" type="ORF">WH47_03857</name>
</gene>
<reference evidence="11 12" key="1">
    <citation type="submission" date="2015-07" db="EMBL/GenBank/DDBJ databases">
        <title>The genome of Habropoda laboriosa.</title>
        <authorList>
            <person name="Pan H."/>
            <person name="Kapheim K."/>
        </authorList>
    </citation>
    <scope>NUCLEOTIDE SEQUENCE [LARGE SCALE GENOMIC DNA]</scope>
    <source>
        <strain evidence="11">0110345459</strain>
    </source>
</reference>
<feature type="chain" id="PRO_5005574910" evidence="9">
    <location>
        <begin position="19"/>
        <end position="552"/>
    </location>
</feature>
<dbReference type="PANTHER" id="PTHR15944">
    <property type="entry name" value="FARNESYLCYSTEINE LYASE"/>
    <property type="match status" value="1"/>
</dbReference>
<dbReference type="EMBL" id="KQ414706">
    <property type="protein sequence ID" value="KOC63062.1"/>
    <property type="molecule type" value="Genomic_DNA"/>
</dbReference>
<keyword evidence="6" id="KW-0560">Oxidoreductase</keyword>
<dbReference type="Pfam" id="PF13450">
    <property type="entry name" value="NAD_binding_8"/>
    <property type="match status" value="1"/>
</dbReference>
<feature type="transmembrane region" description="Helical" evidence="8">
    <location>
        <begin position="512"/>
        <end position="530"/>
    </location>
</feature>
<dbReference type="Pfam" id="PF07156">
    <property type="entry name" value="Prenylcys_lyase"/>
    <property type="match status" value="1"/>
</dbReference>
<evidence type="ECO:0000256" key="2">
    <source>
        <dbReference type="ARBA" id="ARBA00009967"/>
    </source>
</evidence>
<feature type="signal peptide" evidence="9">
    <location>
        <begin position="1"/>
        <end position="18"/>
    </location>
</feature>
<dbReference type="STRING" id="597456.A0A0L7QWS2"/>
<sequence length="552" mass="63749">MDWYIILLFISILKNGICFENNKPNVAIVGGGIGGASSSHFLTELFKNNLNIDLYEANTIGGRLATVQINNNEFEAGGSIIHSENKYMQEFVKLLGLKHKLSHDKRNGIWNGDKVVYEESEWKILSLAKFIYRYGIEPFKLKRYITSIRKNFEKIYGLQDAGKSFTNITNFLYAINAEYPKSLQISIKDQLLNLGYSEKLIDELVQTSLVVNYGQNTNIHSFVGFISLSAADGNLWSVKGGNKKVPQHLIYRNKHVNVVSSRVVKIVNIETNNTQNLYEVHYCNQDSTIVMKSTYNIVIVAVPLTSDQEFLITFEGFPNNDFYNMEKYHETVATFVQADLKPHYFGLEEELSSILSCNPNKTIVNSVGRLDSVEDVIEDKVWKIFSNKPLKPTIIKDMFSNVQEIKQIIWKAYPEYSTRIQEAKFKLHNALYHVNAIEWIASAMEMSSISGRNVALLAYKDFLNAVCLNIVVLFFIKNLSVMYQINAYNYDLIYIFLNNIFLIRLYNCIHLFNIYLFCLFNTLFYTNIYYKIKIDEYFCFNYVILKMLSPHL</sequence>
<evidence type="ECO:0000256" key="7">
    <source>
        <dbReference type="ARBA" id="ARBA00023180"/>
    </source>
</evidence>